<evidence type="ECO:0000313" key="2">
    <source>
        <dbReference type="EMBL" id="GFO46616.1"/>
    </source>
</evidence>
<organism evidence="2 3">
    <name type="scientific">Plakobranchus ocellatus</name>
    <dbReference type="NCBI Taxonomy" id="259542"/>
    <lineage>
        <taxon>Eukaryota</taxon>
        <taxon>Metazoa</taxon>
        <taxon>Spiralia</taxon>
        <taxon>Lophotrochozoa</taxon>
        <taxon>Mollusca</taxon>
        <taxon>Gastropoda</taxon>
        <taxon>Heterobranchia</taxon>
        <taxon>Euthyneura</taxon>
        <taxon>Panpulmonata</taxon>
        <taxon>Sacoglossa</taxon>
        <taxon>Placobranchoidea</taxon>
        <taxon>Plakobranchidae</taxon>
        <taxon>Plakobranchus</taxon>
    </lineage>
</organism>
<evidence type="ECO:0000313" key="3">
    <source>
        <dbReference type="Proteomes" id="UP000735302"/>
    </source>
</evidence>
<keyword evidence="3" id="KW-1185">Reference proteome</keyword>
<gene>
    <name evidence="2" type="ORF">PoB_007312100</name>
</gene>
<reference evidence="2 3" key="1">
    <citation type="journal article" date="2021" name="Elife">
        <title>Chloroplast acquisition without the gene transfer in kleptoplastic sea slugs, Plakobranchus ocellatus.</title>
        <authorList>
            <person name="Maeda T."/>
            <person name="Takahashi S."/>
            <person name="Yoshida T."/>
            <person name="Shimamura S."/>
            <person name="Takaki Y."/>
            <person name="Nagai Y."/>
            <person name="Toyoda A."/>
            <person name="Suzuki Y."/>
            <person name="Arimoto A."/>
            <person name="Ishii H."/>
            <person name="Satoh N."/>
            <person name="Nishiyama T."/>
            <person name="Hasebe M."/>
            <person name="Maruyama T."/>
            <person name="Minagawa J."/>
            <person name="Obokata J."/>
            <person name="Shigenobu S."/>
        </authorList>
    </citation>
    <scope>NUCLEOTIDE SEQUENCE [LARGE SCALE GENOMIC DNA]</scope>
</reference>
<proteinExistence type="predicted"/>
<sequence>MTFHTAALLTTRPPSAPAQEPSMTIAAISFSFACSDEYLVVGEDYVKFEVIVSGNNSDYTHDVFARPSFRREDLVTTENGKTDFKGDRPVCDPYEKGDKDSTTKCSVKEVGPQVYRFKLFHVIKFVNESRGRFILEWPSIRGDLKRFCHLPEVRGEH</sequence>
<dbReference type="AlphaFoldDB" id="A0AAV4DRU6"/>
<protein>
    <submittedName>
        <fullName evidence="2">Uncharacterized protein</fullName>
    </submittedName>
</protein>
<feature type="region of interest" description="Disordered" evidence="1">
    <location>
        <begin position="1"/>
        <end position="20"/>
    </location>
</feature>
<name>A0AAV4DRU6_9GAST</name>
<dbReference type="EMBL" id="BLXT01008200">
    <property type="protein sequence ID" value="GFO46616.1"/>
    <property type="molecule type" value="Genomic_DNA"/>
</dbReference>
<dbReference type="Proteomes" id="UP000735302">
    <property type="component" value="Unassembled WGS sequence"/>
</dbReference>
<evidence type="ECO:0000256" key="1">
    <source>
        <dbReference type="SAM" id="MobiDB-lite"/>
    </source>
</evidence>
<comment type="caution">
    <text evidence="2">The sequence shown here is derived from an EMBL/GenBank/DDBJ whole genome shotgun (WGS) entry which is preliminary data.</text>
</comment>
<accession>A0AAV4DRU6</accession>